<evidence type="ECO:0000313" key="3">
    <source>
        <dbReference type="Proteomes" id="UP000694547"/>
    </source>
</evidence>
<protein>
    <submittedName>
        <fullName evidence="2">Uncharacterized protein</fullName>
    </submittedName>
</protein>
<accession>A0A8C8UEN9</accession>
<reference evidence="2" key="2">
    <citation type="submission" date="2025-08" db="UniProtKB">
        <authorList>
            <consortium name="Ensembl"/>
        </authorList>
    </citation>
    <scope>IDENTIFICATION</scope>
</reference>
<reference evidence="2 3" key="1">
    <citation type="submission" date="2018-10" db="EMBL/GenBank/DDBJ databases">
        <title>Improved assembly of the deer mouse Peromyscus maniculatus genome.</title>
        <authorList>
            <person name="Lassance J.-M."/>
            <person name="Hoekstra H.E."/>
        </authorList>
    </citation>
    <scope>NUCLEOTIDE SEQUENCE [LARGE SCALE GENOMIC DNA]</scope>
</reference>
<evidence type="ECO:0000313" key="2">
    <source>
        <dbReference type="Ensembl" id="ENSPEMP00000034333.1"/>
    </source>
</evidence>
<dbReference type="AlphaFoldDB" id="A0A8C8UEN9"/>
<proteinExistence type="predicted"/>
<sequence length="118" mass="12727">RSGSFGSFGRRRLKPPSSSPGPLPYCPGSGFGAGPQSSLAAHASRDWQQQPTRVKWPLSGQCAQGVSGTGAVATFPSCFCLWPRWHHTSLAWAVYTLCPLYEAGWAEFLRRAFSGPSL</sequence>
<keyword evidence="3" id="KW-1185">Reference proteome</keyword>
<evidence type="ECO:0000256" key="1">
    <source>
        <dbReference type="SAM" id="MobiDB-lite"/>
    </source>
</evidence>
<reference evidence="2" key="3">
    <citation type="submission" date="2025-09" db="UniProtKB">
        <authorList>
            <consortium name="Ensembl"/>
        </authorList>
    </citation>
    <scope>IDENTIFICATION</scope>
</reference>
<name>A0A8C8UEN9_PERMB</name>
<organism evidence="2 3">
    <name type="scientific">Peromyscus maniculatus bairdii</name>
    <name type="common">Prairie deer mouse</name>
    <dbReference type="NCBI Taxonomy" id="230844"/>
    <lineage>
        <taxon>Eukaryota</taxon>
        <taxon>Metazoa</taxon>
        <taxon>Chordata</taxon>
        <taxon>Craniata</taxon>
        <taxon>Vertebrata</taxon>
        <taxon>Euteleostomi</taxon>
        <taxon>Mammalia</taxon>
        <taxon>Eutheria</taxon>
        <taxon>Euarchontoglires</taxon>
        <taxon>Glires</taxon>
        <taxon>Rodentia</taxon>
        <taxon>Myomorpha</taxon>
        <taxon>Muroidea</taxon>
        <taxon>Cricetidae</taxon>
        <taxon>Neotominae</taxon>
        <taxon>Peromyscus</taxon>
    </lineage>
</organism>
<dbReference type="Proteomes" id="UP000694547">
    <property type="component" value="Chromosome 5"/>
</dbReference>
<dbReference type="Ensembl" id="ENSPEMT00000042325.1">
    <property type="protein sequence ID" value="ENSPEMP00000034333.1"/>
    <property type="gene ID" value="ENSPEMG00000025913.1"/>
</dbReference>
<feature type="region of interest" description="Disordered" evidence="1">
    <location>
        <begin position="1"/>
        <end position="48"/>
    </location>
</feature>